<protein>
    <submittedName>
        <fullName evidence="3">Addiction module antidote protein, HigA family</fullName>
    </submittedName>
</protein>
<dbReference type="PANTHER" id="PTHR36924">
    <property type="entry name" value="ANTITOXIN HIGA-1"/>
    <property type="match status" value="1"/>
</dbReference>
<dbReference type="InterPro" id="IPR013430">
    <property type="entry name" value="Toxin_antidote_HigA"/>
</dbReference>
<evidence type="ECO:0000313" key="3">
    <source>
        <dbReference type="EMBL" id="SDF34046.1"/>
    </source>
</evidence>
<keyword evidence="1" id="KW-0238">DNA-binding</keyword>
<dbReference type="PROSITE" id="PS50943">
    <property type="entry name" value="HTH_CROC1"/>
    <property type="match status" value="1"/>
</dbReference>
<accession>A0A1G7KA62</accession>
<organism evidence="3 4">
    <name type="scientific">Desulfovibrio legallii</name>
    <dbReference type="NCBI Taxonomy" id="571438"/>
    <lineage>
        <taxon>Bacteria</taxon>
        <taxon>Pseudomonadati</taxon>
        <taxon>Thermodesulfobacteriota</taxon>
        <taxon>Desulfovibrionia</taxon>
        <taxon>Desulfovibrionales</taxon>
        <taxon>Desulfovibrionaceae</taxon>
        <taxon>Desulfovibrio</taxon>
    </lineage>
</organism>
<dbReference type="RefSeq" id="WP_092152993.1">
    <property type="nucleotide sequence ID" value="NZ_FNBX01000004.1"/>
</dbReference>
<dbReference type="AlphaFoldDB" id="A0A1G7KA62"/>
<dbReference type="Gene3D" id="1.10.260.40">
    <property type="entry name" value="lambda repressor-like DNA-binding domains"/>
    <property type="match status" value="1"/>
</dbReference>
<dbReference type="OrthoDB" id="9798100at2"/>
<dbReference type="CDD" id="cd00093">
    <property type="entry name" value="HTH_XRE"/>
    <property type="match status" value="1"/>
</dbReference>
<feature type="domain" description="HTH cro/C1-type" evidence="2">
    <location>
        <begin position="23"/>
        <end position="69"/>
    </location>
</feature>
<name>A0A1G7KA62_9BACT</name>
<proteinExistence type="predicted"/>
<dbReference type="Pfam" id="PF01381">
    <property type="entry name" value="HTH_3"/>
    <property type="match status" value="1"/>
</dbReference>
<dbReference type="EMBL" id="FNBX01000004">
    <property type="protein sequence ID" value="SDF34046.1"/>
    <property type="molecule type" value="Genomic_DNA"/>
</dbReference>
<dbReference type="STRING" id="571438.SAMN05192586_10426"/>
<dbReference type="SMART" id="SM00530">
    <property type="entry name" value="HTH_XRE"/>
    <property type="match status" value="1"/>
</dbReference>
<dbReference type="NCBIfam" id="TIGR02607">
    <property type="entry name" value="antidote_HigA"/>
    <property type="match status" value="1"/>
</dbReference>
<evidence type="ECO:0000313" key="4">
    <source>
        <dbReference type="Proteomes" id="UP000199355"/>
    </source>
</evidence>
<evidence type="ECO:0000256" key="1">
    <source>
        <dbReference type="ARBA" id="ARBA00023125"/>
    </source>
</evidence>
<dbReference type="GO" id="GO:0003677">
    <property type="term" value="F:DNA binding"/>
    <property type="evidence" value="ECO:0007669"/>
    <property type="project" value="UniProtKB-KW"/>
</dbReference>
<reference evidence="4" key="1">
    <citation type="submission" date="2016-10" db="EMBL/GenBank/DDBJ databases">
        <authorList>
            <person name="Varghese N."/>
            <person name="Submissions S."/>
        </authorList>
    </citation>
    <scope>NUCLEOTIDE SEQUENCE [LARGE SCALE GENOMIC DNA]</scope>
    <source>
        <strain evidence="4">KHC7</strain>
    </source>
</reference>
<dbReference type="PANTHER" id="PTHR36924:SF1">
    <property type="entry name" value="ANTITOXIN HIGA-1"/>
    <property type="match status" value="1"/>
</dbReference>
<dbReference type="InterPro" id="IPR010982">
    <property type="entry name" value="Lambda_DNA-bd_dom_sf"/>
</dbReference>
<evidence type="ECO:0000259" key="2">
    <source>
        <dbReference type="PROSITE" id="PS50943"/>
    </source>
</evidence>
<dbReference type="Proteomes" id="UP000199355">
    <property type="component" value="Unassembled WGS sequence"/>
</dbReference>
<gene>
    <name evidence="3" type="ORF">SAMN05192586_10426</name>
</gene>
<sequence>MSDRMPPVHPGEILQEEFLKPMGISQTRLALDTGMPQSRIQSIVAGKRGISADTAVRLAAYFGNSAEFWLNCQVSYELDVVAYSGKRDEILSRVHPHHPVLANVPTLP</sequence>
<dbReference type="SUPFAM" id="SSF47413">
    <property type="entry name" value="lambda repressor-like DNA-binding domains"/>
    <property type="match status" value="1"/>
</dbReference>
<keyword evidence="4" id="KW-1185">Reference proteome</keyword>
<dbReference type="InterPro" id="IPR001387">
    <property type="entry name" value="Cro/C1-type_HTH"/>
</dbReference>